<dbReference type="PROSITE" id="PS51186">
    <property type="entry name" value="GNAT"/>
    <property type="match status" value="1"/>
</dbReference>
<dbReference type="SUPFAM" id="SSF55729">
    <property type="entry name" value="Acyl-CoA N-acyltransferases (Nat)"/>
    <property type="match status" value="1"/>
</dbReference>
<evidence type="ECO:0000259" key="3">
    <source>
        <dbReference type="PROSITE" id="PS51186"/>
    </source>
</evidence>
<dbReference type="EMBL" id="BSPQ01000021">
    <property type="protein sequence ID" value="GLS92400.1"/>
    <property type="molecule type" value="Genomic_DNA"/>
</dbReference>
<keyword evidence="2" id="KW-0012">Acyltransferase</keyword>
<dbReference type="CDD" id="cd04301">
    <property type="entry name" value="NAT_SF"/>
    <property type="match status" value="1"/>
</dbReference>
<dbReference type="PANTHER" id="PTHR43072">
    <property type="entry name" value="N-ACETYLTRANSFERASE"/>
    <property type="match status" value="1"/>
</dbReference>
<keyword evidence="1" id="KW-0808">Transferase</keyword>
<evidence type="ECO:0000313" key="4">
    <source>
        <dbReference type="EMBL" id="GLS92400.1"/>
    </source>
</evidence>
<organism evidence="4 5">
    <name type="scientific">Psychromonas marina</name>
    <dbReference type="NCBI Taxonomy" id="88364"/>
    <lineage>
        <taxon>Bacteria</taxon>
        <taxon>Pseudomonadati</taxon>
        <taxon>Pseudomonadota</taxon>
        <taxon>Gammaproteobacteria</taxon>
        <taxon>Alteromonadales</taxon>
        <taxon>Psychromonadaceae</taxon>
        <taxon>Psychromonas</taxon>
    </lineage>
</organism>
<dbReference type="Gene3D" id="3.40.630.30">
    <property type="match status" value="1"/>
</dbReference>
<proteinExistence type="predicted"/>
<protein>
    <submittedName>
        <fullName evidence="4">N-acetyltransferase</fullName>
    </submittedName>
</protein>
<evidence type="ECO:0000256" key="1">
    <source>
        <dbReference type="ARBA" id="ARBA00022679"/>
    </source>
</evidence>
<evidence type="ECO:0000256" key="2">
    <source>
        <dbReference type="ARBA" id="ARBA00023315"/>
    </source>
</evidence>
<reference evidence="5" key="1">
    <citation type="journal article" date="2019" name="Int. J. Syst. Evol. Microbiol.">
        <title>The Global Catalogue of Microorganisms (GCM) 10K type strain sequencing project: providing services to taxonomists for standard genome sequencing and annotation.</title>
        <authorList>
            <consortium name="The Broad Institute Genomics Platform"/>
            <consortium name="The Broad Institute Genome Sequencing Center for Infectious Disease"/>
            <person name="Wu L."/>
            <person name="Ma J."/>
        </authorList>
    </citation>
    <scope>NUCLEOTIDE SEQUENCE [LARGE SCALE GENOMIC DNA]</scope>
    <source>
        <strain evidence="5">NBRC 103166</strain>
    </source>
</reference>
<sequence>MQFIQCTHEQHASAILDIFNDAIMNSTALYDYQPRKIESMVEWFKVKQKNNFPVIGAVDEDGHLLGFASYGAFRPHPAYKYTVEHSVYINQLYRGRGLGRILLEKLIIAATEQQYHTMIGAIDIQNQGSIILHERLGFSHSGTIKHAAFKFGHWLDLGFYQLILPTPLNPVDG</sequence>
<name>A0ABQ6E5K0_9GAMM</name>
<dbReference type="PANTHER" id="PTHR43072:SF23">
    <property type="entry name" value="UPF0039 PROTEIN C11D3.02C"/>
    <property type="match status" value="1"/>
</dbReference>
<gene>
    <name evidence="4" type="ORF">GCM10007916_34710</name>
</gene>
<dbReference type="Proteomes" id="UP001157353">
    <property type="component" value="Unassembled WGS sequence"/>
</dbReference>
<dbReference type="InterPro" id="IPR016181">
    <property type="entry name" value="Acyl_CoA_acyltransferase"/>
</dbReference>
<dbReference type="InterPro" id="IPR000182">
    <property type="entry name" value="GNAT_dom"/>
</dbReference>
<keyword evidence="5" id="KW-1185">Reference proteome</keyword>
<evidence type="ECO:0000313" key="5">
    <source>
        <dbReference type="Proteomes" id="UP001157353"/>
    </source>
</evidence>
<feature type="domain" description="N-acetyltransferase" evidence="3">
    <location>
        <begin position="1"/>
        <end position="167"/>
    </location>
</feature>
<dbReference type="Pfam" id="PF00583">
    <property type="entry name" value="Acetyltransf_1"/>
    <property type="match status" value="1"/>
</dbReference>
<accession>A0ABQ6E5K0</accession>
<dbReference type="RefSeq" id="WP_284205502.1">
    <property type="nucleotide sequence ID" value="NZ_BSPQ01000021.1"/>
</dbReference>
<comment type="caution">
    <text evidence="4">The sequence shown here is derived from an EMBL/GenBank/DDBJ whole genome shotgun (WGS) entry which is preliminary data.</text>
</comment>